<dbReference type="InParanoid" id="B3S7I7"/>
<dbReference type="EMBL" id="DS985254">
    <property type="protein sequence ID" value="EDV21297.1"/>
    <property type="molecule type" value="Genomic_DNA"/>
</dbReference>
<evidence type="ECO:0000256" key="4">
    <source>
        <dbReference type="ARBA" id="ARBA00022927"/>
    </source>
</evidence>
<dbReference type="GO" id="GO:0048280">
    <property type="term" value="P:vesicle fusion with Golgi apparatus"/>
    <property type="evidence" value="ECO:0000318"/>
    <property type="project" value="GO_Central"/>
</dbReference>
<evidence type="ECO:0000313" key="11">
    <source>
        <dbReference type="Proteomes" id="UP000009022"/>
    </source>
</evidence>
<dbReference type="SUPFAM" id="SSF58038">
    <property type="entry name" value="SNARE fusion complex"/>
    <property type="match status" value="1"/>
</dbReference>
<dbReference type="Gene3D" id="1.20.58.400">
    <property type="entry name" value="t-snare proteins"/>
    <property type="match status" value="1"/>
</dbReference>
<dbReference type="eggNOG" id="KOG1666">
    <property type="taxonomic scope" value="Eukaryota"/>
</dbReference>
<dbReference type="CTD" id="6757385"/>
<dbReference type="PANTHER" id="PTHR21230:SF26">
    <property type="entry name" value="VESICLE TRANSPORT THROUGH INTERACTION WITH T-SNARES HOMOLOG 1A"/>
    <property type="match status" value="1"/>
</dbReference>
<dbReference type="HOGENOM" id="CLU_075474_1_0_1"/>
<dbReference type="Pfam" id="PF05008">
    <property type="entry name" value="V-SNARE"/>
    <property type="match status" value="1"/>
</dbReference>
<keyword evidence="5" id="KW-1133">Transmembrane helix</keyword>
<dbReference type="Gene3D" id="1.20.5.110">
    <property type="match status" value="1"/>
</dbReference>
<keyword evidence="4" id="KW-0653">Protein transport</keyword>
<accession>B3S7I7</accession>
<keyword evidence="7" id="KW-0472">Membrane</keyword>
<dbReference type="GO" id="GO:0031201">
    <property type="term" value="C:SNARE complex"/>
    <property type="evidence" value="ECO:0000318"/>
    <property type="project" value="GO_Central"/>
</dbReference>
<evidence type="ECO:0000256" key="2">
    <source>
        <dbReference type="ARBA" id="ARBA00022448"/>
    </source>
</evidence>
<dbReference type="GeneID" id="6757385"/>
<dbReference type="InterPro" id="IPR038407">
    <property type="entry name" value="v-SNARE_N_sf"/>
</dbReference>
<dbReference type="GO" id="GO:0005829">
    <property type="term" value="C:cytosol"/>
    <property type="evidence" value="ECO:0007669"/>
    <property type="project" value="GOC"/>
</dbReference>
<dbReference type="GO" id="GO:0000149">
    <property type="term" value="F:SNARE binding"/>
    <property type="evidence" value="ECO:0000318"/>
    <property type="project" value="GO_Central"/>
</dbReference>
<dbReference type="FunCoup" id="B3S7I7">
    <property type="interactions" value="1923"/>
</dbReference>
<evidence type="ECO:0000256" key="7">
    <source>
        <dbReference type="ARBA" id="ARBA00023136"/>
    </source>
</evidence>
<protein>
    <recommendedName>
        <fullName evidence="9">Vesicle transport v-SNARE N-terminal domain-containing protein</fullName>
    </recommendedName>
</protein>
<keyword evidence="2" id="KW-0813">Transport</keyword>
<keyword evidence="3" id="KW-0812">Transmembrane</keyword>
<dbReference type="PANTHER" id="PTHR21230">
    <property type="entry name" value="VESICLE TRANSPORT V-SNARE PROTEIN VTI1-RELATED"/>
    <property type="match status" value="1"/>
</dbReference>
<dbReference type="GO" id="GO:0042147">
    <property type="term" value="P:retrograde transport, endosome to Golgi"/>
    <property type="evidence" value="ECO:0000318"/>
    <property type="project" value="GO_Central"/>
</dbReference>
<dbReference type="GO" id="GO:0006896">
    <property type="term" value="P:Golgi to vacuole transport"/>
    <property type="evidence" value="ECO:0000318"/>
    <property type="project" value="GO_Central"/>
</dbReference>
<proteinExistence type="inferred from homology"/>
<dbReference type="OrthoDB" id="430637at2759"/>
<name>B3S7I7_TRIAD</name>
<dbReference type="Proteomes" id="UP000009022">
    <property type="component" value="Unassembled WGS sequence"/>
</dbReference>
<evidence type="ECO:0000313" key="10">
    <source>
        <dbReference type="EMBL" id="EDV21297.1"/>
    </source>
</evidence>
<dbReference type="GO" id="GO:0006891">
    <property type="term" value="P:intra-Golgi vesicle-mediated transport"/>
    <property type="evidence" value="ECO:0000318"/>
    <property type="project" value="GO_Central"/>
</dbReference>
<comment type="subcellular location">
    <subcellularLocation>
        <location evidence="8">Endomembrane system</location>
        <topology evidence="8">Single-pass type IV membrane protein</topology>
    </subcellularLocation>
</comment>
<dbReference type="PhylomeDB" id="B3S7I7"/>
<dbReference type="KEGG" id="tad:TRIADDRAFT_60180"/>
<dbReference type="GO" id="GO:0016236">
    <property type="term" value="P:macroautophagy"/>
    <property type="evidence" value="ECO:0000318"/>
    <property type="project" value="GO_Central"/>
</dbReference>
<dbReference type="GO" id="GO:0012507">
    <property type="term" value="C:ER to Golgi transport vesicle membrane"/>
    <property type="evidence" value="ECO:0000318"/>
    <property type="project" value="GO_Central"/>
</dbReference>
<dbReference type="AlphaFoldDB" id="B3S7I7"/>
<dbReference type="OMA" id="MEYEAND"/>
<feature type="domain" description="Vesicle transport v-SNARE N-terminal" evidence="9">
    <location>
        <begin position="1"/>
        <end position="90"/>
    </location>
</feature>
<dbReference type="GO" id="GO:0006886">
    <property type="term" value="P:intracellular protein transport"/>
    <property type="evidence" value="ECO:0007669"/>
    <property type="project" value="InterPro"/>
</dbReference>
<dbReference type="FunFam" id="1.20.58.400:FF:000001">
    <property type="entry name" value="Vesicle transport through interaction with t-SNAREs homolog 1A"/>
    <property type="match status" value="1"/>
</dbReference>
<sequence>MSLFENYEQQFSASVADISYKINRIPNLNGDEKKAVIHDCEHSLEDMKELIEQMDLEVRDAPSTARSELAKKWNNYNTEYKDLETNFRKARVALMDSVTARTRLLGSEEDYNYTSEDQRTRLLENSDRINKSNNRLDDGLRIALETEQVGADIMTNLDSDREKIKRSRDRSDAAQDYGCNYHLSYNRNHYFNHLLRCDKKINYSDMIIVDTAN</sequence>
<evidence type="ECO:0000256" key="1">
    <source>
        <dbReference type="ARBA" id="ARBA00006108"/>
    </source>
</evidence>
<gene>
    <name evidence="10" type="ORF">TRIADDRAFT_60180</name>
</gene>
<dbReference type="RefSeq" id="XP_002116264.1">
    <property type="nucleotide sequence ID" value="XM_002116228.1"/>
</dbReference>
<dbReference type="InterPro" id="IPR007705">
    <property type="entry name" value="Vesicle_trsprt_v-SNARE_N"/>
</dbReference>
<dbReference type="GO" id="GO:0005794">
    <property type="term" value="C:Golgi apparatus"/>
    <property type="evidence" value="ECO:0000318"/>
    <property type="project" value="GO_Central"/>
</dbReference>
<evidence type="ECO:0000256" key="8">
    <source>
        <dbReference type="ARBA" id="ARBA00046280"/>
    </source>
</evidence>
<dbReference type="GO" id="GO:0031902">
    <property type="term" value="C:late endosome membrane"/>
    <property type="evidence" value="ECO:0000318"/>
    <property type="project" value="GO_Central"/>
</dbReference>
<evidence type="ECO:0000256" key="5">
    <source>
        <dbReference type="ARBA" id="ARBA00022989"/>
    </source>
</evidence>
<dbReference type="CDD" id="cd15862">
    <property type="entry name" value="SNARE_Vti1"/>
    <property type="match status" value="1"/>
</dbReference>
<dbReference type="SUPFAM" id="SSF47661">
    <property type="entry name" value="t-snare proteins"/>
    <property type="match status" value="1"/>
</dbReference>
<keyword evidence="6" id="KW-0175">Coiled coil</keyword>
<dbReference type="GO" id="GO:0005789">
    <property type="term" value="C:endoplasmic reticulum membrane"/>
    <property type="evidence" value="ECO:0000318"/>
    <property type="project" value="GO_Central"/>
</dbReference>
<dbReference type="InterPro" id="IPR010989">
    <property type="entry name" value="SNARE"/>
</dbReference>
<evidence type="ECO:0000259" key="9">
    <source>
        <dbReference type="Pfam" id="PF05008"/>
    </source>
</evidence>
<keyword evidence="11" id="KW-1185">Reference proteome</keyword>
<dbReference type="STRING" id="10228.B3S7I7"/>
<evidence type="ECO:0000256" key="6">
    <source>
        <dbReference type="ARBA" id="ARBA00023054"/>
    </source>
</evidence>
<reference evidence="10 11" key="1">
    <citation type="journal article" date="2008" name="Nature">
        <title>The Trichoplax genome and the nature of placozoans.</title>
        <authorList>
            <person name="Srivastava M."/>
            <person name="Begovic E."/>
            <person name="Chapman J."/>
            <person name="Putnam N.H."/>
            <person name="Hellsten U."/>
            <person name="Kawashima T."/>
            <person name="Kuo A."/>
            <person name="Mitros T."/>
            <person name="Salamov A."/>
            <person name="Carpenter M.L."/>
            <person name="Signorovitch A.Y."/>
            <person name="Moreno M.A."/>
            <person name="Kamm K."/>
            <person name="Grimwood J."/>
            <person name="Schmutz J."/>
            <person name="Shapiro H."/>
            <person name="Grigoriev I.V."/>
            <person name="Buss L.W."/>
            <person name="Schierwater B."/>
            <person name="Dellaporta S.L."/>
            <person name="Rokhsar D.S."/>
        </authorList>
    </citation>
    <scope>NUCLEOTIDE SEQUENCE [LARGE SCALE GENOMIC DNA]</scope>
    <source>
        <strain evidence="10 11">Grell-BS-1999</strain>
    </source>
</reference>
<comment type="similarity">
    <text evidence="1">Belongs to the VTI1 family.</text>
</comment>
<dbReference type="GO" id="GO:0005484">
    <property type="term" value="F:SNAP receptor activity"/>
    <property type="evidence" value="ECO:0000318"/>
    <property type="project" value="GO_Central"/>
</dbReference>
<dbReference type="Pfam" id="PF12352">
    <property type="entry name" value="V-SNARE_C"/>
    <property type="match status" value="1"/>
</dbReference>
<organism evidence="10 11">
    <name type="scientific">Trichoplax adhaerens</name>
    <name type="common">Trichoplax reptans</name>
    <dbReference type="NCBI Taxonomy" id="10228"/>
    <lineage>
        <taxon>Eukaryota</taxon>
        <taxon>Metazoa</taxon>
        <taxon>Placozoa</taxon>
        <taxon>Uniplacotomia</taxon>
        <taxon>Trichoplacea</taxon>
        <taxon>Trichoplacidae</taxon>
        <taxon>Trichoplax</taxon>
    </lineage>
</organism>
<evidence type="ECO:0000256" key="3">
    <source>
        <dbReference type="ARBA" id="ARBA00022692"/>
    </source>
</evidence>